<proteinExistence type="predicted"/>
<dbReference type="EMBL" id="OX459937">
    <property type="protein sequence ID" value="CAI9151331.1"/>
    <property type="molecule type" value="Genomic_DNA"/>
</dbReference>
<feature type="region of interest" description="Disordered" evidence="1">
    <location>
        <begin position="59"/>
        <end position="83"/>
    </location>
</feature>
<gene>
    <name evidence="2" type="ORF">MRATA1EN1_LOCUS293</name>
</gene>
<accession>A0ABN8XQ88</accession>
<feature type="compositionally biased region" description="Acidic residues" evidence="1">
    <location>
        <begin position="235"/>
        <end position="245"/>
    </location>
</feature>
<organism evidence="2 3">
    <name type="scientific">Rangifer tarandus platyrhynchus</name>
    <name type="common">Svalbard reindeer</name>
    <dbReference type="NCBI Taxonomy" id="3082113"/>
    <lineage>
        <taxon>Eukaryota</taxon>
        <taxon>Metazoa</taxon>
        <taxon>Chordata</taxon>
        <taxon>Craniata</taxon>
        <taxon>Vertebrata</taxon>
        <taxon>Euteleostomi</taxon>
        <taxon>Mammalia</taxon>
        <taxon>Eutheria</taxon>
        <taxon>Laurasiatheria</taxon>
        <taxon>Artiodactyla</taxon>
        <taxon>Ruminantia</taxon>
        <taxon>Pecora</taxon>
        <taxon>Cervidae</taxon>
        <taxon>Odocoileinae</taxon>
        <taxon>Rangifer</taxon>
    </lineage>
</organism>
<reference evidence="2" key="1">
    <citation type="submission" date="2023-04" db="EMBL/GenBank/DDBJ databases">
        <authorList>
            <consortium name="ELIXIR-Norway"/>
        </authorList>
    </citation>
    <scope>NUCLEOTIDE SEQUENCE [LARGE SCALE GENOMIC DNA]</scope>
</reference>
<feature type="compositionally biased region" description="Acidic residues" evidence="1">
    <location>
        <begin position="217"/>
        <end position="227"/>
    </location>
</feature>
<evidence type="ECO:0000313" key="3">
    <source>
        <dbReference type="Proteomes" id="UP001176941"/>
    </source>
</evidence>
<protein>
    <submittedName>
        <fullName evidence="2">Uncharacterized protein</fullName>
    </submittedName>
</protein>
<feature type="compositionally biased region" description="Basic and acidic residues" evidence="1">
    <location>
        <begin position="186"/>
        <end position="216"/>
    </location>
</feature>
<sequence length="289" mass="32189">MKFRESNLCKVTKLTWETNPDGLTPQFALNITLFYLPDGWNKSGTWKMLPCKKRTILTESPQHQGSQEEDDLDLQSAVKPESDQVKDLGSVSLSWSPSHGRAADLDVQDAGIQLGMEDPSLSSRMLTDNTNVAVLEAVDVAVSQEITLPSLESSQPVNTHIGKGKLQATSSRRGKKITLRPGSVTQEDRGDHPIAKEPFSEKPSEEVKEEGEKDMNELMEESFETFQDEMGFYNMEDDGPEEEERVAEPRPNFNTPQALRKSWEPLLKAPLPSIISSTPSFRPCSNPVT</sequence>
<dbReference type="Proteomes" id="UP001176941">
    <property type="component" value="Chromosome 1"/>
</dbReference>
<evidence type="ECO:0000313" key="2">
    <source>
        <dbReference type="EMBL" id="CAI9151331.1"/>
    </source>
</evidence>
<feature type="region of interest" description="Disordered" evidence="1">
    <location>
        <begin position="155"/>
        <end position="261"/>
    </location>
</feature>
<keyword evidence="3" id="KW-1185">Reference proteome</keyword>
<name>A0ABN8XQ88_RANTA</name>
<evidence type="ECO:0000256" key="1">
    <source>
        <dbReference type="SAM" id="MobiDB-lite"/>
    </source>
</evidence>